<feature type="signal peptide" evidence="1">
    <location>
        <begin position="1"/>
        <end position="17"/>
    </location>
</feature>
<reference evidence="3 4" key="1">
    <citation type="submission" date="2024-05" db="EMBL/GenBank/DDBJ databases">
        <authorList>
            <person name="Wallberg A."/>
        </authorList>
    </citation>
    <scope>NUCLEOTIDE SEQUENCE [LARGE SCALE GENOMIC DNA]</scope>
</reference>
<dbReference type="SUPFAM" id="SSF56436">
    <property type="entry name" value="C-type lectin-like"/>
    <property type="match status" value="1"/>
</dbReference>
<name>A0AAV2RDM7_MEGNR</name>
<evidence type="ECO:0000313" key="4">
    <source>
        <dbReference type="Proteomes" id="UP001497623"/>
    </source>
</evidence>
<dbReference type="InterPro" id="IPR016187">
    <property type="entry name" value="CTDL_fold"/>
</dbReference>
<gene>
    <name evidence="3" type="ORF">MNOR_LOCUS23198</name>
</gene>
<dbReference type="SMART" id="SM00034">
    <property type="entry name" value="CLECT"/>
    <property type="match status" value="1"/>
</dbReference>
<evidence type="ECO:0000259" key="2">
    <source>
        <dbReference type="PROSITE" id="PS50041"/>
    </source>
</evidence>
<comment type="caution">
    <text evidence="3">The sequence shown here is derived from an EMBL/GenBank/DDBJ whole genome shotgun (WGS) entry which is preliminary data.</text>
</comment>
<dbReference type="PROSITE" id="PS50041">
    <property type="entry name" value="C_TYPE_LECTIN_2"/>
    <property type="match status" value="1"/>
</dbReference>
<keyword evidence="4" id="KW-1185">Reference proteome</keyword>
<dbReference type="AlphaFoldDB" id="A0AAV2RDM7"/>
<dbReference type="InterPro" id="IPR001304">
    <property type="entry name" value="C-type_lectin-like"/>
</dbReference>
<dbReference type="InterPro" id="IPR016186">
    <property type="entry name" value="C-type_lectin-like/link_sf"/>
</dbReference>
<feature type="chain" id="PRO_5043864480" description="C-type lectin domain-containing protein" evidence="1">
    <location>
        <begin position="18"/>
        <end position="162"/>
    </location>
</feature>
<keyword evidence="1" id="KW-0732">Signal</keyword>
<dbReference type="Proteomes" id="UP001497623">
    <property type="component" value="Unassembled WGS sequence"/>
</dbReference>
<feature type="domain" description="C-type lectin" evidence="2">
    <location>
        <begin position="26"/>
        <end position="150"/>
    </location>
</feature>
<organism evidence="3 4">
    <name type="scientific">Meganyctiphanes norvegica</name>
    <name type="common">Northern krill</name>
    <name type="synonym">Thysanopoda norvegica</name>
    <dbReference type="NCBI Taxonomy" id="48144"/>
    <lineage>
        <taxon>Eukaryota</taxon>
        <taxon>Metazoa</taxon>
        <taxon>Ecdysozoa</taxon>
        <taxon>Arthropoda</taxon>
        <taxon>Crustacea</taxon>
        <taxon>Multicrustacea</taxon>
        <taxon>Malacostraca</taxon>
        <taxon>Eumalacostraca</taxon>
        <taxon>Eucarida</taxon>
        <taxon>Euphausiacea</taxon>
        <taxon>Euphausiidae</taxon>
        <taxon>Meganyctiphanes</taxon>
    </lineage>
</organism>
<evidence type="ECO:0000256" key="1">
    <source>
        <dbReference type="SAM" id="SignalP"/>
    </source>
</evidence>
<dbReference type="Pfam" id="PF00059">
    <property type="entry name" value="Lectin_C"/>
    <property type="match status" value="1"/>
</dbReference>
<accession>A0AAV2RDM7</accession>
<dbReference type="Gene3D" id="3.10.100.10">
    <property type="entry name" value="Mannose-Binding Protein A, subunit A"/>
    <property type="match status" value="1"/>
</dbReference>
<sequence length="162" mass="18289">MINLIFLLVVSLGLAFGSCPPEFEEVGGTCFYFSVDFEKTDTWDNAHAYCQTLGDLLQETINLAEVGTGGTCCDGLNLMETIASKGGQTWLGATDKLDEANWIWQQSGNILNINSSFWYPSEPNARRGQNCLSVYLEGDYSRAYFFDYDCYYDYLNFICQIF</sequence>
<dbReference type="EMBL" id="CAXKWB010020232">
    <property type="protein sequence ID" value="CAL4122476.1"/>
    <property type="molecule type" value="Genomic_DNA"/>
</dbReference>
<evidence type="ECO:0000313" key="3">
    <source>
        <dbReference type="EMBL" id="CAL4122476.1"/>
    </source>
</evidence>
<protein>
    <recommendedName>
        <fullName evidence="2">C-type lectin domain-containing protein</fullName>
    </recommendedName>
</protein>
<proteinExistence type="predicted"/>